<dbReference type="AlphaFoldDB" id="A0A832RA42"/>
<proteinExistence type="inferred from homology"/>
<organism evidence="13 14">
    <name type="scientific">Candidatus Dojkabacteria bacterium</name>
    <dbReference type="NCBI Taxonomy" id="2099670"/>
    <lineage>
        <taxon>Bacteria</taxon>
        <taxon>Candidatus Dojkabacteria</taxon>
    </lineage>
</organism>
<evidence type="ECO:0000256" key="3">
    <source>
        <dbReference type="ARBA" id="ARBA00022475"/>
    </source>
</evidence>
<feature type="transmembrane region" description="Helical" evidence="11">
    <location>
        <begin position="36"/>
        <end position="57"/>
    </location>
</feature>
<evidence type="ECO:0000256" key="7">
    <source>
        <dbReference type="ARBA" id="ARBA00023136"/>
    </source>
</evidence>
<dbReference type="PANTHER" id="PTHR33392:SF8">
    <property type="entry name" value="REGULATORY PROTEIN MSRR"/>
    <property type="match status" value="1"/>
</dbReference>
<dbReference type="Proteomes" id="UP000576550">
    <property type="component" value="Unassembled WGS sequence"/>
</dbReference>
<feature type="domain" description="Cell envelope-related transcriptional attenuator" evidence="12">
    <location>
        <begin position="109"/>
        <end position="273"/>
    </location>
</feature>
<reference evidence="13 14" key="1">
    <citation type="journal article" date="2020" name="Biotechnol. Biofuels">
        <title>New insights from the biogas microbiome by comprehensive genome-resolved metagenomics of nearly 1600 species originating from multiple anaerobic digesters.</title>
        <authorList>
            <person name="Campanaro S."/>
            <person name="Treu L."/>
            <person name="Rodriguez-R L.M."/>
            <person name="Kovalovszki A."/>
            <person name="Ziels R.M."/>
            <person name="Maus I."/>
            <person name="Zhu X."/>
            <person name="Kougias P.G."/>
            <person name="Basile A."/>
            <person name="Luo G."/>
            <person name="Schluter A."/>
            <person name="Konstantinidis K.T."/>
            <person name="Angelidaki I."/>
        </authorList>
    </citation>
    <scope>NUCLEOTIDE SEQUENCE [LARGE SCALE GENOMIC DNA]</scope>
    <source>
        <strain evidence="13">AS05jafATM_89</strain>
    </source>
</reference>
<comment type="function">
    <text evidence="9">Involved in SarA attenuation. Affects resistance to oxacillin and teicoplanin, as well as the synthesis of virulence factors.</text>
</comment>
<keyword evidence="8" id="KW-0804">Transcription</keyword>
<dbReference type="NCBIfam" id="TIGR00350">
    <property type="entry name" value="lytR_cpsA_psr"/>
    <property type="match status" value="1"/>
</dbReference>
<evidence type="ECO:0000256" key="11">
    <source>
        <dbReference type="SAM" id="Phobius"/>
    </source>
</evidence>
<evidence type="ECO:0000256" key="9">
    <source>
        <dbReference type="ARBA" id="ARBA00037178"/>
    </source>
</evidence>
<evidence type="ECO:0000256" key="10">
    <source>
        <dbReference type="ARBA" id="ARBA00040752"/>
    </source>
</evidence>
<dbReference type="EMBL" id="DUTP01000006">
    <property type="protein sequence ID" value="HHX99677.1"/>
    <property type="molecule type" value="Genomic_DNA"/>
</dbReference>
<evidence type="ECO:0000256" key="5">
    <source>
        <dbReference type="ARBA" id="ARBA00022989"/>
    </source>
</evidence>
<keyword evidence="5 11" id="KW-1133">Transmembrane helix</keyword>
<evidence type="ECO:0000256" key="6">
    <source>
        <dbReference type="ARBA" id="ARBA00023015"/>
    </source>
</evidence>
<comment type="similarity">
    <text evidence="2">Belongs to the LytR/CpsA/Psr (LCP) family.</text>
</comment>
<keyword evidence="4 11" id="KW-0812">Transmembrane</keyword>
<evidence type="ECO:0000256" key="2">
    <source>
        <dbReference type="ARBA" id="ARBA00006068"/>
    </source>
</evidence>
<dbReference type="InterPro" id="IPR004474">
    <property type="entry name" value="LytR_CpsA_psr"/>
</dbReference>
<dbReference type="Gene3D" id="3.40.630.190">
    <property type="entry name" value="LCP protein"/>
    <property type="match status" value="1"/>
</dbReference>
<gene>
    <name evidence="13" type="ORF">GX533_03340</name>
</gene>
<evidence type="ECO:0000313" key="14">
    <source>
        <dbReference type="Proteomes" id="UP000576550"/>
    </source>
</evidence>
<dbReference type="InterPro" id="IPR050922">
    <property type="entry name" value="LytR/CpsA/Psr_CW_biosynth"/>
</dbReference>
<comment type="subcellular location">
    <subcellularLocation>
        <location evidence="1">Cell membrane</location>
        <topology evidence="1">Single-pass type II membrane protein</topology>
    </subcellularLocation>
</comment>
<dbReference type="GO" id="GO:0005886">
    <property type="term" value="C:plasma membrane"/>
    <property type="evidence" value="ECO:0007669"/>
    <property type="project" value="UniProtKB-SubCell"/>
</dbReference>
<evidence type="ECO:0000256" key="1">
    <source>
        <dbReference type="ARBA" id="ARBA00004401"/>
    </source>
</evidence>
<name>A0A832RA42_9BACT</name>
<comment type="caution">
    <text evidence="13">The sequence shown here is derived from an EMBL/GenBank/DDBJ whole genome shotgun (WGS) entry which is preliminary data.</text>
</comment>
<accession>A0A832RA42</accession>
<evidence type="ECO:0000259" key="12">
    <source>
        <dbReference type="Pfam" id="PF03816"/>
    </source>
</evidence>
<dbReference type="PANTHER" id="PTHR33392">
    <property type="entry name" value="POLYISOPRENYL-TEICHOIC ACID--PEPTIDOGLYCAN TEICHOIC ACID TRANSFERASE TAGU"/>
    <property type="match status" value="1"/>
</dbReference>
<sequence>MVLDIDLNNGDIETPPIEKTREEIVVNKPRKKKKGFLRFFIFFLLFLFLGGISFAIWKGYIISEKVGFKFNAASLISNKTPELEKDSKGQYTSVLLVGVDSRKGDDISNTDTIMVASYNYETNNMQLISIPRDFHVEVDKQTRHFQRINSVYAREERKQKDGGGFEGLKRSVKEVTGLEIQYHALVDFKAFEEIIDALGGVNVNVENSFTDYRYPSGVKYKTVSFQAGPQVMDGKTALEYARSRHSMQNNEGSDYARARRQQKVIIAIQNKISQSDALNDPKILIDMLSSIVNNIKISEFTVTDVQAGLDLLKKFNEENGKSYSFVLDPLAGGGQLVEKVFVPSGAFAIGPKEGLGKYDKIHEYIQLAMKKPYLYSNNPRVFVYDIGIGYKETTEKVKEIKQHYPYINIIQSRSILKDQEGNYVYSDNNKYKESVNDFAQYLKTENKEKPDFVKNNLNPDAIIILLGKEIEKTETEGN</sequence>
<protein>
    <recommendedName>
        <fullName evidence="10">Regulatory protein MsrR</fullName>
    </recommendedName>
</protein>
<dbReference type="Pfam" id="PF03816">
    <property type="entry name" value="LytR_cpsA_psr"/>
    <property type="match status" value="1"/>
</dbReference>
<evidence type="ECO:0000256" key="8">
    <source>
        <dbReference type="ARBA" id="ARBA00023163"/>
    </source>
</evidence>
<keyword evidence="6" id="KW-0805">Transcription regulation</keyword>
<keyword evidence="7 11" id="KW-0472">Membrane</keyword>
<keyword evidence="3" id="KW-1003">Cell membrane</keyword>
<evidence type="ECO:0000256" key="4">
    <source>
        <dbReference type="ARBA" id="ARBA00022692"/>
    </source>
</evidence>
<evidence type="ECO:0000313" key="13">
    <source>
        <dbReference type="EMBL" id="HHX99677.1"/>
    </source>
</evidence>